<dbReference type="KEGG" id="ccp:CHC_T00005400001"/>
<keyword evidence="2" id="KW-1185">Reference proteome</keyword>
<dbReference type="EMBL" id="HG001843">
    <property type="protein sequence ID" value="CDF77542.1"/>
    <property type="molecule type" value="Genomic_DNA"/>
</dbReference>
<proteinExistence type="predicted"/>
<dbReference type="Gramene" id="CDF77542">
    <property type="protein sequence ID" value="CDF77542"/>
    <property type="gene ID" value="CHC_T00005400001"/>
</dbReference>
<evidence type="ECO:0000313" key="1">
    <source>
        <dbReference type="EMBL" id="CDF77542.1"/>
    </source>
</evidence>
<dbReference type="Proteomes" id="UP000012073">
    <property type="component" value="Unassembled WGS sequence"/>
</dbReference>
<evidence type="ECO:0000313" key="2">
    <source>
        <dbReference type="Proteomes" id="UP000012073"/>
    </source>
</evidence>
<name>S0F386_CHOCR</name>
<dbReference type="GeneID" id="17325038"/>
<accession>S0F386</accession>
<protein>
    <submittedName>
        <fullName evidence="1">Uncharacterized protein</fullName>
    </submittedName>
</protein>
<dbReference type="RefSeq" id="XP_005717326.1">
    <property type="nucleotide sequence ID" value="XM_005717269.1"/>
</dbReference>
<dbReference type="AlphaFoldDB" id="S0F386"/>
<organism evidence="1 2">
    <name type="scientific">Chondrus crispus</name>
    <name type="common">Carrageen Irish moss</name>
    <name type="synonym">Polymorpha crispa</name>
    <dbReference type="NCBI Taxonomy" id="2769"/>
    <lineage>
        <taxon>Eukaryota</taxon>
        <taxon>Rhodophyta</taxon>
        <taxon>Florideophyceae</taxon>
        <taxon>Rhodymeniophycidae</taxon>
        <taxon>Gigartinales</taxon>
        <taxon>Gigartinaceae</taxon>
        <taxon>Chondrus</taxon>
    </lineage>
</organism>
<sequence>MRICRLGYQQIASKEAMRIGECRCIREALRSCWLELGRWKHSSLRAIVFASSRAEYTHTHTKFYCSYIHITGVMTYRLQQVDSGTIAWVPSTKVVTYTVRGVWRKSWGNDIIRRNLSIFT</sequence>
<gene>
    <name evidence="1" type="ORF">CHC_T00005400001</name>
</gene>
<reference evidence="2" key="1">
    <citation type="journal article" date="2013" name="Proc. Natl. Acad. Sci. U.S.A.">
        <title>Genome structure and metabolic features in the red seaweed Chondrus crispus shed light on evolution of the Archaeplastida.</title>
        <authorList>
            <person name="Collen J."/>
            <person name="Porcel B."/>
            <person name="Carre W."/>
            <person name="Ball S.G."/>
            <person name="Chaparro C."/>
            <person name="Tonon T."/>
            <person name="Barbeyron T."/>
            <person name="Michel G."/>
            <person name="Noel B."/>
            <person name="Valentin K."/>
            <person name="Elias M."/>
            <person name="Artiguenave F."/>
            <person name="Arun A."/>
            <person name="Aury J.M."/>
            <person name="Barbosa-Neto J.F."/>
            <person name="Bothwell J.H."/>
            <person name="Bouget F.Y."/>
            <person name="Brillet L."/>
            <person name="Cabello-Hurtado F."/>
            <person name="Capella-Gutierrez S."/>
            <person name="Charrier B."/>
            <person name="Cladiere L."/>
            <person name="Cock J.M."/>
            <person name="Coelho S.M."/>
            <person name="Colleoni C."/>
            <person name="Czjzek M."/>
            <person name="Da Silva C."/>
            <person name="Delage L."/>
            <person name="Denoeud F."/>
            <person name="Deschamps P."/>
            <person name="Dittami S.M."/>
            <person name="Gabaldon T."/>
            <person name="Gachon C.M."/>
            <person name="Groisillier A."/>
            <person name="Herve C."/>
            <person name="Jabbari K."/>
            <person name="Katinka M."/>
            <person name="Kloareg B."/>
            <person name="Kowalczyk N."/>
            <person name="Labadie K."/>
            <person name="Leblanc C."/>
            <person name="Lopez P.J."/>
            <person name="McLachlan D.H."/>
            <person name="Meslet-Cladiere L."/>
            <person name="Moustafa A."/>
            <person name="Nehr Z."/>
            <person name="Nyvall Collen P."/>
            <person name="Panaud O."/>
            <person name="Partensky F."/>
            <person name="Poulain J."/>
            <person name="Rensing S.A."/>
            <person name="Rousvoal S."/>
            <person name="Samson G."/>
            <person name="Symeonidi A."/>
            <person name="Weissenbach J."/>
            <person name="Zambounis A."/>
            <person name="Wincker P."/>
            <person name="Boyen C."/>
        </authorList>
    </citation>
    <scope>NUCLEOTIDE SEQUENCE [LARGE SCALE GENOMIC DNA]</scope>
    <source>
        <strain evidence="2">cv. Stackhouse</strain>
    </source>
</reference>